<evidence type="ECO:0000313" key="3">
    <source>
        <dbReference type="Proteomes" id="UP000025227"/>
    </source>
</evidence>
<evidence type="ECO:0000313" key="4">
    <source>
        <dbReference type="WBParaSite" id="HCON_00102480-00001"/>
    </source>
</evidence>
<proteinExistence type="predicted"/>
<organism evidence="3 4">
    <name type="scientific">Haemonchus contortus</name>
    <name type="common">Barber pole worm</name>
    <dbReference type="NCBI Taxonomy" id="6289"/>
    <lineage>
        <taxon>Eukaryota</taxon>
        <taxon>Metazoa</taxon>
        <taxon>Ecdysozoa</taxon>
        <taxon>Nematoda</taxon>
        <taxon>Chromadorea</taxon>
        <taxon>Rhabditida</taxon>
        <taxon>Rhabditina</taxon>
        <taxon>Rhabditomorpha</taxon>
        <taxon>Strongyloidea</taxon>
        <taxon>Trichostrongylidae</taxon>
        <taxon>Haemonchus</taxon>
    </lineage>
</organism>
<reference evidence="4" key="1">
    <citation type="submission" date="2020-12" db="UniProtKB">
        <authorList>
            <consortium name="WormBaseParasite"/>
        </authorList>
    </citation>
    <scope>IDENTIFICATION</scope>
    <source>
        <strain evidence="4">MHco3</strain>
    </source>
</reference>
<keyword evidence="2" id="KW-0472">Membrane</keyword>
<evidence type="ECO:0000256" key="2">
    <source>
        <dbReference type="SAM" id="Phobius"/>
    </source>
</evidence>
<protein>
    <submittedName>
        <fullName evidence="4">PEROXIDASE_4 domain-containing protein</fullName>
    </submittedName>
</protein>
<dbReference type="AlphaFoldDB" id="A0A7I4YJU7"/>
<dbReference type="Proteomes" id="UP000025227">
    <property type="component" value="Unplaced"/>
</dbReference>
<dbReference type="WBParaSite" id="HCON_00102480-00001">
    <property type="protein sequence ID" value="HCON_00102480-00001"/>
    <property type="gene ID" value="HCON_00102480"/>
</dbReference>
<keyword evidence="2" id="KW-0812">Transmembrane</keyword>
<feature type="region of interest" description="Disordered" evidence="1">
    <location>
        <begin position="144"/>
        <end position="164"/>
    </location>
</feature>
<accession>A0A7I4YJU7</accession>
<sequence>MIGTGQRRRNRNPLYIIHKFGVSVCLYVCMYVCLSVCHTIRFYLKNTFRGRDKFGMGGAQDKINRARTSSAELRPQGAGQAPEWAVPTAKHPIFASKKSRHRGKTFKGEDWVKKPDGGDAVGGAFSKWAVLFRCIHNLIDDSIDAQRPGKNKKSEHGFLRALHA</sequence>
<feature type="transmembrane region" description="Helical" evidence="2">
    <location>
        <begin position="20"/>
        <end position="44"/>
    </location>
</feature>
<keyword evidence="3" id="KW-1185">Reference proteome</keyword>
<name>A0A7I4YJU7_HAECO</name>
<evidence type="ECO:0000256" key="1">
    <source>
        <dbReference type="SAM" id="MobiDB-lite"/>
    </source>
</evidence>
<dbReference type="OrthoDB" id="5888381at2759"/>
<keyword evidence="2" id="KW-1133">Transmembrane helix</keyword>